<dbReference type="RefSeq" id="WP_274150974.1">
    <property type="nucleotide sequence ID" value="NZ_CP117811.1"/>
</dbReference>
<feature type="chain" id="PRO_5047194939" evidence="1">
    <location>
        <begin position="31"/>
        <end position="433"/>
    </location>
</feature>
<protein>
    <submittedName>
        <fullName evidence="2">DUF1552 domain-containing protein</fullName>
    </submittedName>
</protein>
<dbReference type="Pfam" id="PF07586">
    <property type="entry name" value="HXXSHH"/>
    <property type="match status" value="1"/>
</dbReference>
<name>A0ABY7VRS6_9BACT</name>
<reference evidence="2 3" key="1">
    <citation type="submission" date="2023-02" db="EMBL/GenBank/DDBJ databases">
        <title>Genome sequence of Lentisphaera profundi SAORIC-696.</title>
        <authorList>
            <person name="Kim e."/>
            <person name="Cho J.-C."/>
            <person name="Choi A."/>
            <person name="Kang I."/>
        </authorList>
    </citation>
    <scope>NUCLEOTIDE SEQUENCE [LARGE SCALE GENOMIC DNA]</scope>
    <source>
        <strain evidence="2 3">SAORIC-696</strain>
    </source>
</reference>
<proteinExistence type="predicted"/>
<keyword evidence="3" id="KW-1185">Reference proteome</keyword>
<evidence type="ECO:0000313" key="3">
    <source>
        <dbReference type="Proteomes" id="UP001214250"/>
    </source>
</evidence>
<accession>A0ABY7VRS6</accession>
<feature type="signal peptide" evidence="1">
    <location>
        <begin position="1"/>
        <end position="30"/>
    </location>
</feature>
<sequence length="433" mass="47644">MSLITNLMNRRSFLKTSSCLLALPYLDSMAANTPSSIPKRMIFLGGGYGFTHAHHGTNNESFFPEQAGKFVDMGLTHSMKALERHKNDITMVRNLTNLGVSNPHGGSQFHLSCGSYREHEAGISCDQIAANTIGKDCRFRSLVLSGNDHMPGQGAGHGSGYSLSSDERGRSIPALNSPLELYKTLFAQEGDSSDTVIKRLNKRQSVLDLVHKDATSVQRKLASEDSEKLDQYFTSVREIEQTLSREKAWANVPKQQAPFGPPTEGMDGAKEVNLIYDMMIIALQSDMTRVITYRQPVASVIKSLGISLSPHSLSHYGSSGDSRVASEKRDAKIMELYAGFIDRLKRTKDTQGQSLFDSTIVNYGSNLKTGHGTQDVPAILSGGGAKDIRKGEHIILEEENTSLGKYWLTLLQQAGVKIDKFNYDNKNLPQILV</sequence>
<evidence type="ECO:0000313" key="2">
    <source>
        <dbReference type="EMBL" id="WDE96905.1"/>
    </source>
</evidence>
<organism evidence="2 3">
    <name type="scientific">Lentisphaera profundi</name>
    <dbReference type="NCBI Taxonomy" id="1658616"/>
    <lineage>
        <taxon>Bacteria</taxon>
        <taxon>Pseudomonadati</taxon>
        <taxon>Lentisphaerota</taxon>
        <taxon>Lentisphaeria</taxon>
        <taxon>Lentisphaerales</taxon>
        <taxon>Lentisphaeraceae</taxon>
        <taxon>Lentisphaera</taxon>
    </lineage>
</organism>
<evidence type="ECO:0000256" key="1">
    <source>
        <dbReference type="SAM" id="SignalP"/>
    </source>
</evidence>
<dbReference type="Proteomes" id="UP001214250">
    <property type="component" value="Chromosome 1"/>
</dbReference>
<dbReference type="InterPro" id="IPR011447">
    <property type="entry name" value="DUF1552"/>
</dbReference>
<gene>
    <name evidence="2" type="ORF">PQO03_02890</name>
</gene>
<dbReference type="EMBL" id="CP117811">
    <property type="protein sequence ID" value="WDE96905.1"/>
    <property type="molecule type" value="Genomic_DNA"/>
</dbReference>
<keyword evidence="1" id="KW-0732">Signal</keyword>